<organism evidence="9">
    <name type="scientific">Hydra vulgaris</name>
    <name type="common">Hydra</name>
    <name type="synonym">Hydra attenuata</name>
    <dbReference type="NCBI Taxonomy" id="6087"/>
    <lineage>
        <taxon>Eukaryota</taxon>
        <taxon>Metazoa</taxon>
        <taxon>Cnidaria</taxon>
        <taxon>Hydrozoa</taxon>
        <taxon>Hydroidolina</taxon>
        <taxon>Anthoathecata</taxon>
        <taxon>Aplanulata</taxon>
        <taxon>Hydridae</taxon>
        <taxon>Hydra</taxon>
    </lineage>
</organism>
<feature type="transmembrane region" description="Helical" evidence="6">
    <location>
        <begin position="243"/>
        <end position="263"/>
    </location>
</feature>
<dbReference type="OrthoDB" id="29657at2759"/>
<dbReference type="PANTHER" id="PTHR21229:SF2">
    <property type="entry name" value="RE59932P"/>
    <property type="match status" value="1"/>
</dbReference>
<accession>T2MBT2</accession>
<keyword evidence="3 7" id="KW-0732">Signal</keyword>
<keyword evidence="5 6" id="KW-0472">Membrane</keyword>
<evidence type="ECO:0000256" key="7">
    <source>
        <dbReference type="SAM" id="SignalP"/>
    </source>
</evidence>
<keyword evidence="4 6" id="KW-1133">Transmembrane helix</keyword>
<feature type="transmembrane region" description="Helical" evidence="6">
    <location>
        <begin position="348"/>
        <end position="366"/>
    </location>
</feature>
<dbReference type="GO" id="GO:0005794">
    <property type="term" value="C:Golgi apparatus"/>
    <property type="evidence" value="ECO:0007669"/>
    <property type="project" value="TreeGrafter"/>
</dbReference>
<feature type="transmembrane region" description="Helical" evidence="6">
    <location>
        <begin position="378"/>
        <end position="400"/>
    </location>
</feature>
<feature type="transmembrane region" description="Helical" evidence="6">
    <location>
        <begin position="428"/>
        <end position="448"/>
    </location>
</feature>
<protein>
    <submittedName>
        <fullName evidence="9">Protein GPR107</fullName>
    </submittedName>
</protein>
<reference evidence="9" key="1">
    <citation type="journal article" date="2013" name="Genome Biol. Evol.">
        <title>Punctuated emergences of genetic and phenotypic innovations in eumetazoan, bilaterian, euteleostome, and hominidae ancestors.</title>
        <authorList>
            <person name="Wenger Y."/>
            <person name="Galliot B."/>
        </authorList>
    </citation>
    <scope>NUCLEOTIDE SEQUENCE</scope>
    <source>
        <tissue evidence="9">Whole animals</tissue>
    </source>
</reference>
<evidence type="ECO:0000256" key="5">
    <source>
        <dbReference type="ARBA" id="ARBA00023136"/>
    </source>
</evidence>
<proteinExistence type="evidence at transcript level"/>
<feature type="domain" description="GOST seven transmembrane" evidence="8">
    <location>
        <begin position="240"/>
        <end position="484"/>
    </location>
</feature>
<evidence type="ECO:0000259" key="8">
    <source>
        <dbReference type="Pfam" id="PF06814"/>
    </source>
</evidence>
<dbReference type="GO" id="GO:0016020">
    <property type="term" value="C:membrane"/>
    <property type="evidence" value="ECO:0007669"/>
    <property type="project" value="UniProtKB-SubCell"/>
</dbReference>
<name>T2MBT2_HYDVU</name>
<dbReference type="EMBL" id="HAAD01003319">
    <property type="protein sequence ID" value="CDG69551.1"/>
    <property type="molecule type" value="mRNA"/>
</dbReference>
<evidence type="ECO:0000256" key="3">
    <source>
        <dbReference type="ARBA" id="ARBA00022729"/>
    </source>
</evidence>
<feature type="signal peptide" evidence="7">
    <location>
        <begin position="1"/>
        <end position="21"/>
    </location>
</feature>
<evidence type="ECO:0000256" key="6">
    <source>
        <dbReference type="SAM" id="Phobius"/>
    </source>
</evidence>
<evidence type="ECO:0000256" key="4">
    <source>
        <dbReference type="ARBA" id="ARBA00022989"/>
    </source>
</evidence>
<gene>
    <name evidence="9" type="primary">GPR107</name>
</gene>
<feature type="chain" id="PRO_5004603885" evidence="7">
    <location>
        <begin position="22"/>
        <end position="532"/>
    </location>
</feature>
<evidence type="ECO:0000313" key="9">
    <source>
        <dbReference type="EMBL" id="CDG69551.1"/>
    </source>
</evidence>
<evidence type="ECO:0000256" key="2">
    <source>
        <dbReference type="ARBA" id="ARBA00022692"/>
    </source>
</evidence>
<feature type="non-terminal residue" evidence="9">
    <location>
        <position position="532"/>
    </location>
</feature>
<evidence type="ECO:0000256" key="1">
    <source>
        <dbReference type="ARBA" id="ARBA00004141"/>
    </source>
</evidence>
<comment type="subcellular location">
    <subcellularLocation>
        <location evidence="1">Membrane</location>
        <topology evidence="1">Multi-pass membrane protein</topology>
    </subcellularLocation>
</comment>
<dbReference type="InterPro" id="IPR009637">
    <property type="entry name" value="GPR107/GPR108-like"/>
</dbReference>
<dbReference type="PANTHER" id="PTHR21229">
    <property type="entry name" value="LUNG SEVEN TRANSMEMBRANE RECEPTOR"/>
    <property type="match status" value="1"/>
</dbReference>
<dbReference type="Pfam" id="PF06814">
    <property type="entry name" value="GOST_TM"/>
    <property type="match status" value="1"/>
</dbReference>
<feature type="transmembrane region" description="Helical" evidence="6">
    <location>
        <begin position="313"/>
        <end position="336"/>
    </location>
</feature>
<feature type="transmembrane region" description="Helical" evidence="6">
    <location>
        <begin position="275"/>
        <end position="293"/>
    </location>
</feature>
<dbReference type="AlphaFoldDB" id="T2MBT2"/>
<keyword evidence="2 6" id="KW-0812">Transmembrane</keyword>
<dbReference type="InterPro" id="IPR053937">
    <property type="entry name" value="GOST_TM"/>
</dbReference>
<sequence>MNCLRNTFFQLIMYLFYSANGAIHSIKLQDESRTHFPLSTFGFYEGGRMIIDIKKFAISELDLQNNKLGLSLQRTTNDGVSSYMDKISKTCILEKKESDIDMKFVLFVFDLVHDRIIIKKPGKDFNFNLIQITNGTNKKDSWSFNQFSLPYTAITSTRKSSKCENSTSAENILFKRTRDKNKFSFSGQFTVKINCSEQAGLYNLYFHNCLTTSSKPFAVDMEVHMIEYNVGTFLAAGEIPLPIMFGFMSFLFFVAAIIWSIYLRTFRKWTFKIHWLMAIVVYLKGVAVAFHAINFFKTGKEGFHVQTWAILYYIIHLLKGALMFTTIVLIGTGYFFIKHVLSSKEKKLFVIIIPLQVITNVAQIIIDSSEEGNASYQNWSRITIFVDLVCCGAILLPVVWSIRHLTEAAKTDGKAAISLQKLKLFRHFYVMIVCYIYFTRIIVYLIKITVPYQYTWLDEFFTEMGTFLFYVMTGYKFRPANNNPYLNVPQDEPDYTEMNEISPHSAFSENLMRVNKGSNSTVAATDTGFVDI</sequence>